<reference evidence="1" key="1">
    <citation type="submission" date="2015-12" db="EMBL/GenBank/DDBJ databases">
        <title>Gene expression during late stages of embryo sac development: a critical building block for successful pollen-pistil interactions.</title>
        <authorList>
            <person name="Liu Y."/>
            <person name="Joly V."/>
            <person name="Sabar M."/>
            <person name="Matton D.P."/>
        </authorList>
    </citation>
    <scope>NUCLEOTIDE SEQUENCE</scope>
</reference>
<protein>
    <submittedName>
        <fullName evidence="1">Putative ovule protein</fullName>
    </submittedName>
</protein>
<accession>A0A0V0H678</accession>
<dbReference type="EMBL" id="GEDG01024529">
    <property type="protein sequence ID" value="JAP15902.1"/>
    <property type="molecule type" value="Transcribed_RNA"/>
</dbReference>
<sequence length="61" mass="7587">MYSYFRFLIHRDTEDASKFKHTSNVPRRIDSTSHRPRHANYITLQSMHFNHKRYHFKAFFL</sequence>
<name>A0A0V0H678_SOLCH</name>
<dbReference type="AlphaFoldDB" id="A0A0V0H678"/>
<evidence type="ECO:0000313" key="1">
    <source>
        <dbReference type="EMBL" id="JAP15902.1"/>
    </source>
</evidence>
<proteinExistence type="predicted"/>
<organism evidence="1">
    <name type="scientific">Solanum chacoense</name>
    <name type="common">Chaco potato</name>
    <dbReference type="NCBI Taxonomy" id="4108"/>
    <lineage>
        <taxon>Eukaryota</taxon>
        <taxon>Viridiplantae</taxon>
        <taxon>Streptophyta</taxon>
        <taxon>Embryophyta</taxon>
        <taxon>Tracheophyta</taxon>
        <taxon>Spermatophyta</taxon>
        <taxon>Magnoliopsida</taxon>
        <taxon>eudicotyledons</taxon>
        <taxon>Gunneridae</taxon>
        <taxon>Pentapetalae</taxon>
        <taxon>asterids</taxon>
        <taxon>lamiids</taxon>
        <taxon>Solanales</taxon>
        <taxon>Solanaceae</taxon>
        <taxon>Solanoideae</taxon>
        <taxon>Solaneae</taxon>
        <taxon>Solanum</taxon>
    </lineage>
</organism>